<dbReference type="InterPro" id="IPR009003">
    <property type="entry name" value="Peptidase_S1_PA"/>
</dbReference>
<evidence type="ECO:0000313" key="10">
    <source>
        <dbReference type="Proteomes" id="UP000008792"/>
    </source>
</evidence>
<reference evidence="9 10" key="1">
    <citation type="journal article" date="2007" name="Nature">
        <title>Evolution of genes and genomes on the Drosophila phylogeny.</title>
        <authorList>
            <consortium name="Drosophila 12 Genomes Consortium"/>
            <person name="Clark A.G."/>
            <person name="Eisen M.B."/>
            <person name="Smith D.R."/>
            <person name="Bergman C.M."/>
            <person name="Oliver B."/>
            <person name="Markow T.A."/>
            <person name="Kaufman T.C."/>
            <person name="Kellis M."/>
            <person name="Gelbart W."/>
            <person name="Iyer V.N."/>
            <person name="Pollard D.A."/>
            <person name="Sackton T.B."/>
            <person name="Larracuente A.M."/>
            <person name="Singh N.D."/>
            <person name="Abad J.P."/>
            <person name="Abt D.N."/>
            <person name="Adryan B."/>
            <person name="Aguade M."/>
            <person name="Akashi H."/>
            <person name="Anderson W.W."/>
            <person name="Aquadro C.F."/>
            <person name="Ardell D.H."/>
            <person name="Arguello R."/>
            <person name="Artieri C.G."/>
            <person name="Barbash D.A."/>
            <person name="Barker D."/>
            <person name="Barsanti P."/>
            <person name="Batterham P."/>
            <person name="Batzoglou S."/>
            <person name="Begun D."/>
            <person name="Bhutkar A."/>
            <person name="Blanco E."/>
            <person name="Bosak S.A."/>
            <person name="Bradley R.K."/>
            <person name="Brand A.D."/>
            <person name="Brent M.R."/>
            <person name="Brooks A.N."/>
            <person name="Brown R.H."/>
            <person name="Butlin R.K."/>
            <person name="Caggese C."/>
            <person name="Calvi B.R."/>
            <person name="Bernardo de Carvalho A."/>
            <person name="Caspi A."/>
            <person name="Castrezana S."/>
            <person name="Celniker S.E."/>
            <person name="Chang J.L."/>
            <person name="Chapple C."/>
            <person name="Chatterji S."/>
            <person name="Chinwalla A."/>
            <person name="Civetta A."/>
            <person name="Clifton S.W."/>
            <person name="Comeron J.M."/>
            <person name="Costello J.C."/>
            <person name="Coyne J.A."/>
            <person name="Daub J."/>
            <person name="David R.G."/>
            <person name="Delcher A.L."/>
            <person name="Delehaunty K."/>
            <person name="Do C.B."/>
            <person name="Ebling H."/>
            <person name="Edwards K."/>
            <person name="Eickbush T."/>
            <person name="Evans J.D."/>
            <person name="Filipski A."/>
            <person name="Findeiss S."/>
            <person name="Freyhult E."/>
            <person name="Fulton L."/>
            <person name="Fulton R."/>
            <person name="Garcia A.C."/>
            <person name="Gardiner A."/>
            <person name="Garfield D.A."/>
            <person name="Garvin B.E."/>
            <person name="Gibson G."/>
            <person name="Gilbert D."/>
            <person name="Gnerre S."/>
            <person name="Godfrey J."/>
            <person name="Good R."/>
            <person name="Gotea V."/>
            <person name="Gravely B."/>
            <person name="Greenberg A.J."/>
            <person name="Griffiths-Jones S."/>
            <person name="Gross S."/>
            <person name="Guigo R."/>
            <person name="Gustafson E.A."/>
            <person name="Haerty W."/>
            <person name="Hahn M.W."/>
            <person name="Halligan D.L."/>
            <person name="Halpern A.L."/>
            <person name="Halter G.M."/>
            <person name="Han M.V."/>
            <person name="Heger A."/>
            <person name="Hillier L."/>
            <person name="Hinrichs A.S."/>
            <person name="Holmes I."/>
            <person name="Hoskins R.A."/>
            <person name="Hubisz M.J."/>
            <person name="Hultmark D."/>
            <person name="Huntley M.A."/>
            <person name="Jaffe D.B."/>
            <person name="Jagadeeshan S."/>
            <person name="Jeck W.R."/>
            <person name="Johnson J."/>
            <person name="Jones C.D."/>
            <person name="Jordan W.C."/>
            <person name="Karpen G.H."/>
            <person name="Kataoka E."/>
            <person name="Keightley P.D."/>
            <person name="Kheradpour P."/>
            <person name="Kirkness E.F."/>
            <person name="Koerich L.B."/>
            <person name="Kristiansen K."/>
            <person name="Kudrna D."/>
            <person name="Kulathinal R.J."/>
            <person name="Kumar S."/>
            <person name="Kwok R."/>
            <person name="Lander E."/>
            <person name="Langley C.H."/>
            <person name="Lapoint R."/>
            <person name="Lazzaro B.P."/>
            <person name="Lee S.J."/>
            <person name="Levesque L."/>
            <person name="Li R."/>
            <person name="Lin C.F."/>
            <person name="Lin M.F."/>
            <person name="Lindblad-Toh K."/>
            <person name="Llopart A."/>
            <person name="Long M."/>
            <person name="Low L."/>
            <person name="Lozovsky E."/>
            <person name="Lu J."/>
            <person name="Luo M."/>
            <person name="Machado C.A."/>
            <person name="Makalowski W."/>
            <person name="Marzo M."/>
            <person name="Matsuda M."/>
            <person name="Matzkin L."/>
            <person name="McAllister B."/>
            <person name="McBride C.S."/>
            <person name="McKernan B."/>
            <person name="McKernan K."/>
            <person name="Mendez-Lago M."/>
            <person name="Minx P."/>
            <person name="Mollenhauer M.U."/>
            <person name="Montooth K."/>
            <person name="Mount S.M."/>
            <person name="Mu X."/>
            <person name="Myers E."/>
            <person name="Negre B."/>
            <person name="Newfeld S."/>
            <person name="Nielsen R."/>
            <person name="Noor M.A."/>
            <person name="O'Grady P."/>
            <person name="Pachter L."/>
            <person name="Papaceit M."/>
            <person name="Parisi M.J."/>
            <person name="Parisi M."/>
            <person name="Parts L."/>
            <person name="Pedersen J.S."/>
            <person name="Pesole G."/>
            <person name="Phillippy A.M."/>
            <person name="Ponting C.P."/>
            <person name="Pop M."/>
            <person name="Porcelli D."/>
            <person name="Powell J.R."/>
            <person name="Prohaska S."/>
            <person name="Pruitt K."/>
            <person name="Puig M."/>
            <person name="Quesneville H."/>
            <person name="Ram K.R."/>
            <person name="Rand D."/>
            <person name="Rasmussen M.D."/>
            <person name="Reed L.K."/>
            <person name="Reenan R."/>
            <person name="Reily A."/>
            <person name="Remington K.A."/>
            <person name="Rieger T.T."/>
            <person name="Ritchie M.G."/>
            <person name="Robin C."/>
            <person name="Rogers Y.H."/>
            <person name="Rohde C."/>
            <person name="Rozas J."/>
            <person name="Rubenfield M.J."/>
            <person name="Ruiz A."/>
            <person name="Russo S."/>
            <person name="Salzberg S.L."/>
            <person name="Sanchez-Gracia A."/>
            <person name="Saranga D.J."/>
            <person name="Sato H."/>
            <person name="Schaeffer S.W."/>
            <person name="Schatz M.C."/>
            <person name="Schlenke T."/>
            <person name="Schwartz R."/>
            <person name="Segarra C."/>
            <person name="Singh R.S."/>
            <person name="Sirot L."/>
            <person name="Sirota M."/>
            <person name="Sisneros N.B."/>
            <person name="Smith C.D."/>
            <person name="Smith T.F."/>
            <person name="Spieth J."/>
            <person name="Stage D.E."/>
            <person name="Stark A."/>
            <person name="Stephan W."/>
            <person name="Strausberg R.L."/>
            <person name="Strempel S."/>
            <person name="Sturgill D."/>
            <person name="Sutton G."/>
            <person name="Sutton G.G."/>
            <person name="Tao W."/>
            <person name="Teichmann S."/>
            <person name="Tobari Y.N."/>
            <person name="Tomimura Y."/>
            <person name="Tsolas J.M."/>
            <person name="Valente V.L."/>
            <person name="Venter E."/>
            <person name="Venter J.C."/>
            <person name="Vicario S."/>
            <person name="Vieira F.G."/>
            <person name="Vilella A.J."/>
            <person name="Villasante A."/>
            <person name="Walenz B."/>
            <person name="Wang J."/>
            <person name="Wasserman M."/>
            <person name="Watts T."/>
            <person name="Wilson D."/>
            <person name="Wilson R.K."/>
            <person name="Wing R.A."/>
            <person name="Wolfner M.F."/>
            <person name="Wong A."/>
            <person name="Wong G.K."/>
            <person name="Wu C.I."/>
            <person name="Wu G."/>
            <person name="Yamamoto D."/>
            <person name="Yang H.P."/>
            <person name="Yang S.P."/>
            <person name="Yorke J.A."/>
            <person name="Yoshida K."/>
            <person name="Zdobnov E."/>
            <person name="Zhang P."/>
            <person name="Zhang Y."/>
            <person name="Zimin A.V."/>
            <person name="Baldwin J."/>
            <person name="Abdouelleil A."/>
            <person name="Abdulkadir J."/>
            <person name="Abebe A."/>
            <person name="Abera B."/>
            <person name="Abreu J."/>
            <person name="Acer S.C."/>
            <person name="Aftuck L."/>
            <person name="Alexander A."/>
            <person name="An P."/>
            <person name="Anderson E."/>
            <person name="Anderson S."/>
            <person name="Arachi H."/>
            <person name="Azer M."/>
            <person name="Bachantsang P."/>
            <person name="Barry A."/>
            <person name="Bayul T."/>
            <person name="Berlin A."/>
            <person name="Bessette D."/>
            <person name="Bloom T."/>
            <person name="Blye J."/>
            <person name="Boguslavskiy L."/>
            <person name="Bonnet C."/>
            <person name="Boukhgalter B."/>
            <person name="Bourzgui I."/>
            <person name="Brown A."/>
            <person name="Cahill P."/>
            <person name="Channer S."/>
            <person name="Cheshatsang Y."/>
            <person name="Chuda L."/>
            <person name="Citroen M."/>
            <person name="Collymore A."/>
            <person name="Cooke P."/>
            <person name="Costello M."/>
            <person name="D'Aco K."/>
            <person name="Daza R."/>
            <person name="De Haan G."/>
            <person name="DeGray S."/>
            <person name="DeMaso C."/>
            <person name="Dhargay N."/>
            <person name="Dooley K."/>
            <person name="Dooley E."/>
            <person name="Doricent M."/>
            <person name="Dorje P."/>
            <person name="Dorjee K."/>
            <person name="Dupes A."/>
            <person name="Elong R."/>
            <person name="Falk J."/>
            <person name="Farina A."/>
            <person name="Faro S."/>
            <person name="Ferguson D."/>
            <person name="Fisher S."/>
            <person name="Foley C.D."/>
            <person name="Franke A."/>
            <person name="Friedrich D."/>
            <person name="Gadbois L."/>
            <person name="Gearin G."/>
            <person name="Gearin C.R."/>
            <person name="Giannoukos G."/>
            <person name="Goode T."/>
            <person name="Graham J."/>
            <person name="Grandbois E."/>
            <person name="Grewal S."/>
            <person name="Gyaltsen K."/>
            <person name="Hafez N."/>
            <person name="Hagos B."/>
            <person name="Hall J."/>
            <person name="Henson C."/>
            <person name="Hollinger A."/>
            <person name="Honan T."/>
            <person name="Huard M.D."/>
            <person name="Hughes L."/>
            <person name="Hurhula B."/>
            <person name="Husby M.E."/>
            <person name="Kamat A."/>
            <person name="Kanga B."/>
            <person name="Kashin S."/>
            <person name="Khazanovich D."/>
            <person name="Kisner P."/>
            <person name="Lance K."/>
            <person name="Lara M."/>
            <person name="Lee W."/>
            <person name="Lennon N."/>
            <person name="Letendre F."/>
            <person name="LeVine R."/>
            <person name="Lipovsky A."/>
            <person name="Liu X."/>
            <person name="Liu J."/>
            <person name="Liu S."/>
            <person name="Lokyitsang T."/>
            <person name="Lokyitsang Y."/>
            <person name="Lubonja R."/>
            <person name="Lui A."/>
            <person name="MacDonald P."/>
            <person name="Magnisalis V."/>
            <person name="Maru K."/>
            <person name="Matthews C."/>
            <person name="McCusker W."/>
            <person name="McDonough S."/>
            <person name="Mehta T."/>
            <person name="Meldrim J."/>
            <person name="Meneus L."/>
            <person name="Mihai O."/>
            <person name="Mihalev A."/>
            <person name="Mihova T."/>
            <person name="Mittelman R."/>
            <person name="Mlenga V."/>
            <person name="Montmayeur A."/>
            <person name="Mulrain L."/>
            <person name="Navidi A."/>
            <person name="Naylor J."/>
            <person name="Negash T."/>
            <person name="Nguyen T."/>
            <person name="Nguyen N."/>
            <person name="Nicol R."/>
            <person name="Norbu C."/>
            <person name="Norbu N."/>
            <person name="Novod N."/>
            <person name="O'Neill B."/>
            <person name="Osman S."/>
            <person name="Markiewicz E."/>
            <person name="Oyono O.L."/>
            <person name="Patti C."/>
            <person name="Phunkhang P."/>
            <person name="Pierre F."/>
            <person name="Priest M."/>
            <person name="Raghuraman S."/>
            <person name="Rege F."/>
            <person name="Reyes R."/>
            <person name="Rise C."/>
            <person name="Rogov P."/>
            <person name="Ross K."/>
            <person name="Ryan E."/>
            <person name="Settipalli S."/>
            <person name="Shea T."/>
            <person name="Sherpa N."/>
            <person name="Shi L."/>
            <person name="Shih D."/>
            <person name="Sparrow T."/>
            <person name="Spaulding J."/>
            <person name="Stalker J."/>
            <person name="Stange-Thomann N."/>
            <person name="Stavropoulos S."/>
            <person name="Stone C."/>
            <person name="Strader C."/>
            <person name="Tesfaye S."/>
            <person name="Thomson T."/>
            <person name="Thoulutsang Y."/>
            <person name="Thoulutsang D."/>
            <person name="Topham K."/>
            <person name="Topping I."/>
            <person name="Tsamla T."/>
            <person name="Vassiliev H."/>
            <person name="Vo A."/>
            <person name="Wangchuk T."/>
            <person name="Wangdi T."/>
            <person name="Weiand M."/>
            <person name="Wilkinson J."/>
            <person name="Wilson A."/>
            <person name="Yadav S."/>
            <person name="Young G."/>
            <person name="Yu Q."/>
            <person name="Zembek L."/>
            <person name="Zhong D."/>
            <person name="Zimmer A."/>
            <person name="Zwirko Z."/>
            <person name="Jaffe D.B."/>
            <person name="Alvarez P."/>
            <person name="Brockman W."/>
            <person name="Butler J."/>
            <person name="Chin C."/>
            <person name="Gnerre S."/>
            <person name="Grabherr M."/>
            <person name="Kleber M."/>
            <person name="Mauceli E."/>
            <person name="MacCallum I."/>
        </authorList>
    </citation>
    <scope>NUCLEOTIDE SEQUENCE [LARGE SCALE GENOMIC DNA]</scope>
    <source>
        <strain evidence="9">TSC#15010-1051.87</strain>
        <strain evidence="10">Tucson 15010-1051.87</strain>
    </source>
</reference>
<dbReference type="SUPFAM" id="SSF50494">
    <property type="entry name" value="Trypsin-like serine proteases"/>
    <property type="match status" value="1"/>
</dbReference>
<dbReference type="OMA" id="RECVPRH"/>
<evidence type="ECO:0000256" key="6">
    <source>
        <dbReference type="ARBA" id="ARBA00076468"/>
    </source>
</evidence>
<evidence type="ECO:0000256" key="4">
    <source>
        <dbReference type="ARBA" id="ARBA00024195"/>
    </source>
</evidence>
<reference evidence="9" key="3">
    <citation type="submission" date="2008-06" db="EMBL/GenBank/DDBJ databases">
        <authorList>
            <consortium name="FlyBase"/>
        </authorList>
    </citation>
    <scope>NUCLEOTIDE SEQUENCE</scope>
    <source>
        <strain evidence="9">TSC#15010-1051.87</strain>
    </source>
</reference>
<dbReference type="InterPro" id="IPR041515">
    <property type="entry name" value="PPAF-2-like_Clip"/>
</dbReference>
<dbReference type="PRINTS" id="PR00722">
    <property type="entry name" value="CHYMOTRYPSIN"/>
</dbReference>
<dbReference type="InterPro" id="IPR051487">
    <property type="entry name" value="Ser/Thr_Proteases_Immune/Dev"/>
</dbReference>
<evidence type="ECO:0000259" key="8">
    <source>
        <dbReference type="PROSITE" id="PS50240"/>
    </source>
</evidence>
<evidence type="ECO:0000256" key="1">
    <source>
        <dbReference type="ARBA" id="ARBA00004613"/>
    </source>
</evidence>
<dbReference type="GO" id="GO:0005576">
    <property type="term" value="C:extracellular region"/>
    <property type="evidence" value="ECO:0007669"/>
    <property type="project" value="UniProtKB-SubCell"/>
</dbReference>
<dbReference type="MEROPS" id="S01.960"/>
<dbReference type="eggNOG" id="KOG3627">
    <property type="taxonomic scope" value="Eukaryota"/>
</dbReference>
<dbReference type="InParanoid" id="B4LNB7"/>
<dbReference type="PANTHER" id="PTHR24256">
    <property type="entry name" value="TRYPTASE-RELATED"/>
    <property type="match status" value="1"/>
</dbReference>
<dbReference type="InterPro" id="IPR001254">
    <property type="entry name" value="Trypsin_dom"/>
</dbReference>
<dbReference type="Proteomes" id="UP000008792">
    <property type="component" value="Unassembled WGS sequence"/>
</dbReference>
<dbReference type="PROSITE" id="PS50240">
    <property type="entry name" value="TRYPSIN_DOM"/>
    <property type="match status" value="1"/>
</dbReference>
<name>B4LNB7_DROVI</name>
<dbReference type="EMBL" id="CH940648">
    <property type="protein sequence ID" value="EDW61069.1"/>
    <property type="molecule type" value="Genomic_DNA"/>
</dbReference>
<dbReference type="FunFam" id="2.40.10.10:FF:000038">
    <property type="entry name" value="Serine protease"/>
    <property type="match status" value="1"/>
</dbReference>
<evidence type="ECO:0000256" key="5">
    <source>
        <dbReference type="ARBA" id="ARBA00068096"/>
    </source>
</evidence>
<dbReference type="SMART" id="SM00020">
    <property type="entry name" value="Tryp_SPc"/>
    <property type="match status" value="1"/>
</dbReference>
<comment type="subcellular location">
    <subcellularLocation>
        <location evidence="1">Secreted</location>
    </subcellularLocation>
</comment>
<organism evidence="9 10">
    <name type="scientific">Drosophila virilis</name>
    <name type="common">Fruit fly</name>
    <dbReference type="NCBI Taxonomy" id="7244"/>
    <lineage>
        <taxon>Eukaryota</taxon>
        <taxon>Metazoa</taxon>
        <taxon>Ecdysozoa</taxon>
        <taxon>Arthropoda</taxon>
        <taxon>Hexapoda</taxon>
        <taxon>Insecta</taxon>
        <taxon>Pterygota</taxon>
        <taxon>Neoptera</taxon>
        <taxon>Endopterygota</taxon>
        <taxon>Diptera</taxon>
        <taxon>Brachycera</taxon>
        <taxon>Muscomorpha</taxon>
        <taxon>Ephydroidea</taxon>
        <taxon>Drosophilidae</taxon>
        <taxon>Drosophila</taxon>
    </lineage>
</organism>
<dbReference type="EMBL" id="CH940648">
    <property type="protein sequence ID" value="KRF79755.1"/>
    <property type="molecule type" value="Genomic_DNA"/>
</dbReference>
<proteinExistence type="inferred from homology"/>
<dbReference type="KEGG" id="dvi:6626196"/>
<accession>B4LNB7</accession>
<keyword evidence="9" id="KW-0378">Hydrolase</keyword>
<dbReference type="Pfam" id="PF18322">
    <property type="entry name" value="CLIP_1"/>
    <property type="match status" value="1"/>
</dbReference>
<dbReference type="STRING" id="7244.B4LNB7"/>
<evidence type="ECO:0000256" key="2">
    <source>
        <dbReference type="ARBA" id="ARBA00022525"/>
    </source>
</evidence>
<dbReference type="FunCoup" id="B4LNB7">
    <property type="interactions" value="12"/>
</dbReference>
<dbReference type="EMBL" id="CH940648">
    <property type="protein sequence ID" value="KRF79754.1"/>
    <property type="molecule type" value="Genomic_DNA"/>
</dbReference>
<dbReference type="CDD" id="cd00190">
    <property type="entry name" value="Tryp_SPc"/>
    <property type="match status" value="1"/>
</dbReference>
<dbReference type="EMBL" id="CH940648">
    <property type="protein sequence ID" value="KRF79756.1"/>
    <property type="molecule type" value="Genomic_DNA"/>
</dbReference>
<dbReference type="AlphaFoldDB" id="B4LNB7"/>
<evidence type="ECO:0000256" key="7">
    <source>
        <dbReference type="SAM" id="SignalP"/>
    </source>
</evidence>
<keyword evidence="3" id="KW-1015">Disulfide bond</keyword>
<evidence type="ECO:0000256" key="3">
    <source>
        <dbReference type="ARBA" id="ARBA00023157"/>
    </source>
</evidence>
<feature type="domain" description="Peptidase S1" evidence="8">
    <location>
        <begin position="188"/>
        <end position="437"/>
    </location>
</feature>
<sequence length="442" mass="49549">MGHILEILSLLILVGTSSVFSTCQSDQVCIMEQRCNETDDSGRGILIPRILGRSCGFGLVCCDKEQLESYEAAMTGQRLSVEPEKQASSTTQPPPFELDLMEDYKSCELDKLCVPRHLCRTGSVNEDGRYIIKPRIDNSSNSGCLTFESCCPIGDQLDESENPVRSSLKDFKYKGCGYSNPVGLYYDMEGYNDHEAGYAEYPWMVAVMDMHANYLCGGTLIHPQVVLTSAHNVANHSLTSLLARAGEYDLTSQREPLPYQTRRLRNLWLHEHFNDLNFRNDIAMMVLEQPFEMAPHVQPLCLPPVENPRLQEDLLKAKCFATGWGHRTIGADSMEHILKRIELPIVEHQHCQSLLRLTILGRRYNFHESFICAGGIEGKDTCKGDGGSPLFCSIAGETSRFQLAGIVSWGIECAKKGIPAAYTNVPYFRSWIDEKMSSINLK</sequence>
<dbReference type="Gene3D" id="2.40.10.10">
    <property type="entry name" value="Trypsin-like serine proteases"/>
    <property type="match status" value="1"/>
</dbReference>
<dbReference type="InterPro" id="IPR043504">
    <property type="entry name" value="Peptidase_S1_PA_chymotrypsin"/>
</dbReference>
<dbReference type="InterPro" id="IPR001314">
    <property type="entry name" value="Peptidase_S1A"/>
</dbReference>
<reference evidence="9" key="2">
    <citation type="journal article" date="2008" name="Bioinformatics">
        <title>Assembly reconciliation.</title>
        <authorList>
            <person name="Zimin A.V."/>
            <person name="Smith D.R."/>
            <person name="Sutton G."/>
            <person name="Yorke J.A."/>
        </authorList>
    </citation>
    <scope>NUCLEOTIDE SEQUENCE</scope>
    <source>
        <strain evidence="9">TSC#15010-1051.87</strain>
    </source>
</reference>
<dbReference type="HOGENOM" id="CLU_006842_0_3_1"/>
<comment type="similarity">
    <text evidence="4">Belongs to the peptidase S1 family. CLIP subfamily.</text>
</comment>
<keyword evidence="7" id="KW-0732">Signal</keyword>
<feature type="chain" id="PRO_5014298902" description="Phenoloxidase-activating factor 2" evidence="7">
    <location>
        <begin position="26"/>
        <end position="442"/>
    </location>
</feature>
<dbReference type="Pfam" id="PF00089">
    <property type="entry name" value="Trypsin"/>
    <property type="match status" value="1"/>
</dbReference>
<protein>
    <recommendedName>
        <fullName evidence="5">Phenoloxidase-activating factor 2</fullName>
    </recommendedName>
    <alternativeName>
        <fullName evidence="6">Prophenoloxidase-activating factor II</fullName>
    </alternativeName>
</protein>
<feature type="signal peptide" evidence="7">
    <location>
        <begin position="1"/>
        <end position="25"/>
    </location>
</feature>
<keyword evidence="2" id="KW-0964">Secreted</keyword>
<gene>
    <name evidence="9" type="primary">Dvir\GJ21834</name>
    <name evidence="9" type="ORF">Dvir_GJ21834</name>
</gene>
<dbReference type="GO" id="GO:0004252">
    <property type="term" value="F:serine-type endopeptidase activity"/>
    <property type="evidence" value="ECO:0007669"/>
    <property type="project" value="InterPro"/>
</dbReference>
<keyword evidence="10" id="KW-1185">Reference proteome</keyword>
<evidence type="ECO:0000313" key="9">
    <source>
        <dbReference type="EMBL" id="EDW61069.1"/>
    </source>
</evidence>
<dbReference type="GO" id="GO:0006508">
    <property type="term" value="P:proteolysis"/>
    <property type="evidence" value="ECO:0007669"/>
    <property type="project" value="InterPro"/>
</dbReference>
<dbReference type="OrthoDB" id="6261922at2759"/>